<evidence type="ECO:0008006" key="4">
    <source>
        <dbReference type="Google" id="ProtNLM"/>
    </source>
</evidence>
<gene>
    <name evidence="2" type="ORF">GCM10023149_37200</name>
</gene>
<feature type="transmembrane region" description="Helical" evidence="1">
    <location>
        <begin position="427"/>
        <end position="447"/>
    </location>
</feature>
<keyword evidence="1" id="KW-0812">Transmembrane</keyword>
<dbReference type="EMBL" id="BAABFT010000011">
    <property type="protein sequence ID" value="GAA4331405.1"/>
    <property type="molecule type" value="Genomic_DNA"/>
</dbReference>
<feature type="transmembrane region" description="Helical" evidence="1">
    <location>
        <begin position="18"/>
        <end position="38"/>
    </location>
</feature>
<name>A0ABP8GXG6_9SPHI</name>
<organism evidence="2 3">
    <name type="scientific">Mucilaginibacter gynuensis</name>
    <dbReference type="NCBI Taxonomy" id="1302236"/>
    <lineage>
        <taxon>Bacteria</taxon>
        <taxon>Pseudomonadati</taxon>
        <taxon>Bacteroidota</taxon>
        <taxon>Sphingobacteriia</taxon>
        <taxon>Sphingobacteriales</taxon>
        <taxon>Sphingobacteriaceae</taxon>
        <taxon>Mucilaginibacter</taxon>
    </lineage>
</organism>
<feature type="transmembrane region" description="Helical" evidence="1">
    <location>
        <begin position="237"/>
        <end position="270"/>
    </location>
</feature>
<reference evidence="3" key="1">
    <citation type="journal article" date="2019" name="Int. J. Syst. Evol. Microbiol.">
        <title>The Global Catalogue of Microorganisms (GCM) 10K type strain sequencing project: providing services to taxonomists for standard genome sequencing and annotation.</title>
        <authorList>
            <consortium name="The Broad Institute Genomics Platform"/>
            <consortium name="The Broad Institute Genome Sequencing Center for Infectious Disease"/>
            <person name="Wu L."/>
            <person name="Ma J."/>
        </authorList>
    </citation>
    <scope>NUCLEOTIDE SEQUENCE [LARGE SCALE GENOMIC DNA]</scope>
    <source>
        <strain evidence="3">JCM 17705</strain>
    </source>
</reference>
<evidence type="ECO:0000313" key="2">
    <source>
        <dbReference type="EMBL" id="GAA4331405.1"/>
    </source>
</evidence>
<proteinExistence type="predicted"/>
<feature type="transmembrane region" description="Helical" evidence="1">
    <location>
        <begin position="206"/>
        <end position="225"/>
    </location>
</feature>
<feature type="transmembrane region" description="Helical" evidence="1">
    <location>
        <begin position="126"/>
        <end position="145"/>
    </location>
</feature>
<evidence type="ECO:0000256" key="1">
    <source>
        <dbReference type="SAM" id="Phobius"/>
    </source>
</evidence>
<evidence type="ECO:0000313" key="3">
    <source>
        <dbReference type="Proteomes" id="UP001500582"/>
    </source>
</evidence>
<feature type="transmembrane region" description="Helical" evidence="1">
    <location>
        <begin position="50"/>
        <end position="69"/>
    </location>
</feature>
<accession>A0ABP8GXG6</accession>
<dbReference type="Proteomes" id="UP001500582">
    <property type="component" value="Unassembled WGS sequence"/>
</dbReference>
<keyword evidence="1" id="KW-0472">Membrane</keyword>
<feature type="transmembrane region" description="Helical" evidence="1">
    <location>
        <begin position="276"/>
        <end position="296"/>
    </location>
</feature>
<sequence length="475" mass="54152">MDNLKLSNSNPLVDIPVFIRRAILGYWIIYQFFLPLVFSLNRELVFTEEVIFVLLNSLLNLLILSPIIFKFDTVGLFHPLTFPALLALARAKLQDPLSFFYVNSDDTGFLKSSLIQDFNTTVDANFKYVIFRILSILLIYAGYYLSQIRITRVYNFYTNVPITRIYLTAGVATLFFFGFFISQGGVKAYIDSWGMEGGRRQALEGITVFVSFLRTLYFIPLVWYISDPKNSIRNPIFLGSAVLFSFAGFLGSGSRTSLFNVVFLFLSAWILRNRRVPSTTIILVGLIAFLLFGTLGQLRSSVTSKKSQTDLSVLSFSKIKDNLEYAISEGAKRQGEKPYIAVFGKVPEQEDYIYGLSFASILTTYIPRVIWEDKPHTVAYYTGKKIFHVGWSIPLGSEGEVYWNFSYWGLILFFFWGRLFKIITTFFVSYYWAPGIAAVYLIFLLSGASINSLNLGSLLQQLLLIFVGLKFMKFI</sequence>
<comment type="caution">
    <text evidence="2">The sequence shown here is derived from an EMBL/GenBank/DDBJ whole genome shotgun (WGS) entry which is preliminary data.</text>
</comment>
<feature type="transmembrane region" description="Helical" evidence="1">
    <location>
        <begin position="401"/>
        <end position="420"/>
    </location>
</feature>
<feature type="transmembrane region" description="Helical" evidence="1">
    <location>
        <begin position="165"/>
        <end position="186"/>
    </location>
</feature>
<feature type="transmembrane region" description="Helical" evidence="1">
    <location>
        <begin position="352"/>
        <end position="371"/>
    </location>
</feature>
<protein>
    <recommendedName>
        <fullName evidence="4">Oligosaccharide repeat unit polymerase</fullName>
    </recommendedName>
</protein>
<keyword evidence="1" id="KW-1133">Transmembrane helix</keyword>
<dbReference type="RefSeq" id="WP_345212661.1">
    <property type="nucleotide sequence ID" value="NZ_BAABFT010000011.1"/>
</dbReference>
<keyword evidence="3" id="KW-1185">Reference proteome</keyword>